<protein>
    <recommendedName>
        <fullName evidence="4">G-protein coupled receptors family 1 profile domain-containing protein</fullName>
    </recommendedName>
</protein>
<evidence type="ECO:0008006" key="4">
    <source>
        <dbReference type="Google" id="ProtNLM"/>
    </source>
</evidence>
<sequence length="320" mass="37300">MCAAQQGIISVLRHGNSIADKIDVTSFSISFISICLNPILLLYIFDINLGTQFLGILIMLQMAYEWFASVAGVLYMFFPIVKTDQLWFNLIFCRMWSSTFMYNLFIIFCKYNTMSMVIERCFQLFYPTKNIFQYPRTVFVSYCFAVLYITAINLRFTVMVKMDTTGECTAVEHNPMDEFHSLQLLVFGYLCLALLLILPATVMTTCYILMLVHYIKRKRANKNFRGINPNNLQDVLTLLVIIWSIESMIANILDMILFYDFKNQGYTELAQVLHSSTELVRTTYFVSRTLSLLICIKPIRIKFIKHVKFIGNICFKLFKR</sequence>
<comment type="caution">
    <text evidence="2">The sequence shown here is derived from an EMBL/GenBank/DDBJ whole genome shotgun (WGS) entry which is preliminary data.</text>
</comment>
<dbReference type="OrthoDB" id="6254975at2759"/>
<feature type="transmembrane region" description="Helical" evidence="1">
    <location>
        <begin position="86"/>
        <end position="108"/>
    </location>
</feature>
<name>A0A4Z2D5Y1_SCHJA</name>
<feature type="transmembrane region" description="Helical" evidence="1">
    <location>
        <begin position="186"/>
        <end position="214"/>
    </location>
</feature>
<feature type="transmembrane region" description="Helical" evidence="1">
    <location>
        <begin position="138"/>
        <end position="156"/>
    </location>
</feature>
<dbReference type="EMBL" id="SKCS01000282">
    <property type="protein sequence ID" value="TNN11881.1"/>
    <property type="molecule type" value="Genomic_DNA"/>
</dbReference>
<proteinExistence type="predicted"/>
<gene>
    <name evidence="2" type="ORF">EWB00_004349</name>
</gene>
<dbReference type="Gene3D" id="1.20.1070.10">
    <property type="entry name" value="Rhodopsin 7-helix transmembrane proteins"/>
    <property type="match status" value="1"/>
</dbReference>
<keyword evidence="3" id="KW-1185">Reference proteome</keyword>
<reference evidence="2 3" key="1">
    <citation type="submission" date="2019-03" db="EMBL/GenBank/DDBJ databases">
        <title>An improved genome assembly of the fluke Schistosoma japonicum.</title>
        <authorList>
            <person name="Hu W."/>
            <person name="Luo F."/>
            <person name="Yin M."/>
            <person name="Mo X."/>
            <person name="Sun C."/>
            <person name="Wu Q."/>
            <person name="Zhu B."/>
            <person name="Xiang M."/>
            <person name="Wang J."/>
            <person name="Wang Y."/>
            <person name="Zhang T."/>
            <person name="Xu B."/>
            <person name="Zheng H."/>
            <person name="Feng Z."/>
        </authorList>
    </citation>
    <scope>NUCLEOTIDE SEQUENCE [LARGE SCALE GENOMIC DNA]</scope>
    <source>
        <strain evidence="2">HuSjv2</strain>
        <tissue evidence="2">Worms</tissue>
    </source>
</reference>
<accession>A0A4Z2D5Y1</accession>
<evidence type="ECO:0000256" key="1">
    <source>
        <dbReference type="SAM" id="Phobius"/>
    </source>
</evidence>
<keyword evidence="1" id="KW-1133">Transmembrane helix</keyword>
<keyword evidence="1" id="KW-0812">Transmembrane</keyword>
<feature type="transmembrane region" description="Helical" evidence="1">
    <location>
        <begin position="57"/>
        <end position="80"/>
    </location>
</feature>
<evidence type="ECO:0000313" key="2">
    <source>
        <dbReference type="EMBL" id="TNN11881.1"/>
    </source>
</evidence>
<feature type="transmembrane region" description="Helical" evidence="1">
    <location>
        <begin position="235"/>
        <end position="259"/>
    </location>
</feature>
<feature type="transmembrane region" description="Helical" evidence="1">
    <location>
        <begin position="24"/>
        <end position="45"/>
    </location>
</feature>
<dbReference type="AlphaFoldDB" id="A0A4Z2D5Y1"/>
<organism evidence="2 3">
    <name type="scientific">Schistosoma japonicum</name>
    <name type="common">Blood fluke</name>
    <dbReference type="NCBI Taxonomy" id="6182"/>
    <lineage>
        <taxon>Eukaryota</taxon>
        <taxon>Metazoa</taxon>
        <taxon>Spiralia</taxon>
        <taxon>Lophotrochozoa</taxon>
        <taxon>Platyhelminthes</taxon>
        <taxon>Trematoda</taxon>
        <taxon>Digenea</taxon>
        <taxon>Strigeidida</taxon>
        <taxon>Schistosomatoidea</taxon>
        <taxon>Schistosomatidae</taxon>
        <taxon>Schistosoma</taxon>
    </lineage>
</organism>
<keyword evidence="1" id="KW-0472">Membrane</keyword>
<evidence type="ECO:0000313" key="3">
    <source>
        <dbReference type="Proteomes" id="UP000311919"/>
    </source>
</evidence>
<dbReference type="Proteomes" id="UP000311919">
    <property type="component" value="Unassembled WGS sequence"/>
</dbReference>